<organism evidence="2">
    <name type="scientific">Actinoplanes campanulatus</name>
    <dbReference type="NCBI Taxonomy" id="113559"/>
    <lineage>
        <taxon>Bacteria</taxon>
        <taxon>Bacillati</taxon>
        <taxon>Actinomycetota</taxon>
        <taxon>Actinomycetes</taxon>
        <taxon>Micromonosporales</taxon>
        <taxon>Micromonosporaceae</taxon>
        <taxon>Actinoplanes</taxon>
    </lineage>
</organism>
<feature type="transmembrane region" description="Helical" evidence="1">
    <location>
        <begin position="20"/>
        <end position="41"/>
    </location>
</feature>
<sequence>MRATGGDGDRAAPPSLPRLAIVVAGTVLVVGALTAVPARLGGRRPVTEAMRD</sequence>
<dbReference type="EMBL" id="BOMF01000076">
    <property type="protein sequence ID" value="GID46565.1"/>
    <property type="molecule type" value="Genomic_DNA"/>
</dbReference>
<keyword evidence="1" id="KW-0812">Transmembrane</keyword>
<evidence type="ECO:0000313" key="2">
    <source>
        <dbReference type="EMBL" id="GID46565.1"/>
    </source>
</evidence>
<keyword evidence="1" id="KW-1133">Transmembrane helix</keyword>
<gene>
    <name evidence="2" type="ORF">Aca07nite_38400</name>
</gene>
<dbReference type="RefSeq" id="WP_204296852.1">
    <property type="nucleotide sequence ID" value="NZ_BAAAGQ010000006.1"/>
</dbReference>
<proteinExistence type="predicted"/>
<accession>A0ABQ3WJZ8</accession>
<reference evidence="2" key="1">
    <citation type="submission" date="2021-01" db="EMBL/GenBank/DDBJ databases">
        <title>Whole genome shotgun sequence of Actinoplanes capillaceus NBRC 16408.</title>
        <authorList>
            <person name="Komaki H."/>
            <person name="Tamura T."/>
        </authorList>
    </citation>
    <scope>NUCLEOTIDE SEQUENCE [LARGE SCALE GENOMIC DNA]</scope>
    <source>
        <strain evidence="2">NBRC 16408</strain>
    </source>
</reference>
<keyword evidence="1" id="KW-0472">Membrane</keyword>
<name>A0ABQ3WJZ8_9ACTN</name>
<protein>
    <submittedName>
        <fullName evidence="2">Uncharacterized protein</fullName>
    </submittedName>
</protein>
<evidence type="ECO:0000256" key="1">
    <source>
        <dbReference type="SAM" id="Phobius"/>
    </source>
</evidence>
<comment type="caution">
    <text evidence="2">The sequence shown here is derived from an EMBL/GenBank/DDBJ whole genome shotgun (WGS) entry which is preliminary data.</text>
</comment>